<accession>A0A2A9EB51</accession>
<protein>
    <recommendedName>
        <fullName evidence="4">DUF5709 domain-containing protein</fullName>
    </recommendedName>
</protein>
<evidence type="ECO:0000313" key="3">
    <source>
        <dbReference type="Proteomes" id="UP000221394"/>
    </source>
</evidence>
<comment type="caution">
    <text evidence="2">The sequence shown here is derived from an EMBL/GenBank/DDBJ whole genome shotgun (WGS) entry which is preliminary data.</text>
</comment>
<evidence type="ECO:0008006" key="4">
    <source>
        <dbReference type="Google" id="ProtNLM"/>
    </source>
</evidence>
<organism evidence="2 3">
    <name type="scientific">Flavimobilis soli</name>
    <dbReference type="NCBI Taxonomy" id="442709"/>
    <lineage>
        <taxon>Bacteria</taxon>
        <taxon>Bacillati</taxon>
        <taxon>Actinomycetota</taxon>
        <taxon>Actinomycetes</taxon>
        <taxon>Micrococcales</taxon>
        <taxon>Jonesiaceae</taxon>
        <taxon>Flavimobilis</taxon>
    </lineage>
</organism>
<keyword evidence="3" id="KW-1185">Reference proteome</keyword>
<feature type="region of interest" description="Disordered" evidence="1">
    <location>
        <begin position="1"/>
        <end position="59"/>
    </location>
</feature>
<dbReference type="AlphaFoldDB" id="A0A2A9EB51"/>
<dbReference type="EMBL" id="PDJH01000001">
    <property type="protein sequence ID" value="PFG36124.1"/>
    <property type="molecule type" value="Genomic_DNA"/>
</dbReference>
<gene>
    <name evidence="2" type="ORF">ATL41_0833</name>
</gene>
<dbReference type="OrthoDB" id="5148094at2"/>
<reference evidence="2 3" key="1">
    <citation type="submission" date="2017-10" db="EMBL/GenBank/DDBJ databases">
        <title>Sequencing the genomes of 1000 actinobacteria strains.</title>
        <authorList>
            <person name="Klenk H.-P."/>
        </authorList>
    </citation>
    <scope>NUCLEOTIDE SEQUENCE [LARGE SCALE GENOMIC DNA]</scope>
    <source>
        <strain evidence="2 3">DSM 21574</strain>
    </source>
</reference>
<sequence length="83" mass="8664">MSTLPGEDAWQDAGLDGPEPGAIVDLLRTSDTPEEEGEDYRPGVPRADVEGTASEADVADQAIVVDLGDGPLEGDDEDPDEVL</sequence>
<dbReference type="Proteomes" id="UP000221394">
    <property type="component" value="Unassembled WGS sequence"/>
</dbReference>
<evidence type="ECO:0000256" key="1">
    <source>
        <dbReference type="SAM" id="MobiDB-lite"/>
    </source>
</evidence>
<name>A0A2A9EB51_9MICO</name>
<dbReference type="RefSeq" id="WP_098457339.1">
    <property type="nucleotide sequence ID" value="NZ_PDJH01000001.1"/>
</dbReference>
<proteinExistence type="predicted"/>
<evidence type="ECO:0000313" key="2">
    <source>
        <dbReference type="EMBL" id="PFG36124.1"/>
    </source>
</evidence>